<evidence type="ECO:0000313" key="3">
    <source>
        <dbReference type="EMBL" id="AIW18960.1"/>
    </source>
</evidence>
<dbReference type="PANTHER" id="PTHR45947">
    <property type="entry name" value="SULFOQUINOVOSYL TRANSFERASE SQD2"/>
    <property type="match status" value="1"/>
</dbReference>
<evidence type="ECO:0000313" key="4">
    <source>
        <dbReference type="EMBL" id="KJY77650.1"/>
    </source>
</evidence>
<dbReference type="InterPro" id="IPR001296">
    <property type="entry name" value="Glyco_trans_1"/>
</dbReference>
<evidence type="ECO:0000259" key="1">
    <source>
        <dbReference type="Pfam" id="PF00534"/>
    </source>
</evidence>
<dbReference type="AlphaFoldDB" id="A0A7Y4DVB5"/>
<dbReference type="KEGG" id="vct:JV59_06470"/>
<name>A0A7Y4DVB5_9VIBR</name>
<dbReference type="RefSeq" id="WP_038159125.1">
    <property type="nucleotide sequence ID" value="NZ_CP009264.1"/>
</dbReference>
<accession>A0A7Y4DVB5</accession>
<dbReference type="InterPro" id="IPR028098">
    <property type="entry name" value="Glyco_trans_4-like_N"/>
</dbReference>
<dbReference type="EMBL" id="JXXR01000001">
    <property type="protein sequence ID" value="KJY77650.1"/>
    <property type="molecule type" value="Genomic_DNA"/>
</dbReference>
<dbReference type="InterPro" id="IPR050194">
    <property type="entry name" value="Glycosyltransferase_grp1"/>
</dbReference>
<evidence type="ECO:0000313" key="5">
    <source>
        <dbReference type="Proteomes" id="UP000030081"/>
    </source>
</evidence>
<feature type="domain" description="Glycosyltransferase subfamily 4-like N-terminal" evidence="2">
    <location>
        <begin position="16"/>
        <end position="172"/>
    </location>
</feature>
<keyword evidence="4" id="KW-0808">Transferase</keyword>
<proteinExistence type="predicted"/>
<feature type="domain" description="Glycosyl transferase family 1" evidence="1">
    <location>
        <begin position="182"/>
        <end position="346"/>
    </location>
</feature>
<dbReference type="EMBL" id="CP009617">
    <property type="protein sequence ID" value="AIW18960.1"/>
    <property type="molecule type" value="Genomic_DNA"/>
</dbReference>
<dbReference type="Gene3D" id="3.40.50.2000">
    <property type="entry name" value="Glycogen Phosphorylase B"/>
    <property type="match status" value="2"/>
</dbReference>
<dbReference type="PANTHER" id="PTHR45947:SF3">
    <property type="entry name" value="SULFOQUINOVOSYL TRANSFERASE SQD2"/>
    <property type="match status" value="1"/>
</dbReference>
<dbReference type="Pfam" id="PF13439">
    <property type="entry name" value="Glyco_transf_4"/>
    <property type="match status" value="1"/>
</dbReference>
<dbReference type="Pfam" id="PF00534">
    <property type="entry name" value="Glycos_transf_1"/>
    <property type="match status" value="1"/>
</dbReference>
<reference evidence="3 5" key="1">
    <citation type="submission" date="2014-10" db="EMBL/GenBank/DDBJ databases">
        <title>The Complete Genome Sequence for the Shellfish Pathogen Vibrio coralliilyticus RE98 Isolated from a Shellfish Hatchery.</title>
        <authorList>
            <person name="Richards G.P."/>
            <person name="Bono J.L."/>
            <person name="Watson M.A."/>
            <person name="Needleman D.S."/>
        </authorList>
    </citation>
    <scope>NUCLEOTIDE SEQUENCE [LARGE SCALE GENOMIC DNA]</scope>
    <source>
        <strain evidence="3 5">RE98</strain>
    </source>
</reference>
<evidence type="ECO:0000259" key="2">
    <source>
        <dbReference type="Pfam" id="PF13439"/>
    </source>
</evidence>
<dbReference type="Proteomes" id="UP000030081">
    <property type="component" value="Chromosome 1"/>
</dbReference>
<dbReference type="KEGG" id="vcy:IX92_07825"/>
<protein>
    <submittedName>
        <fullName evidence="4">Glycosyl transferase</fullName>
    </submittedName>
</protein>
<dbReference type="GO" id="GO:0016758">
    <property type="term" value="F:hexosyltransferase activity"/>
    <property type="evidence" value="ECO:0007669"/>
    <property type="project" value="TreeGrafter"/>
</dbReference>
<reference evidence="4" key="2">
    <citation type="journal article" date="2015" name="BMC Genomics">
        <title>Genome mining reveals unlocked bioactive potential of marine Gram-negative bacteria.</title>
        <authorList>
            <person name="Machado H."/>
            <person name="Sonnenschein E.C."/>
            <person name="Melchiorsen J."/>
            <person name="Gram L."/>
        </authorList>
    </citation>
    <scope>NUCLEOTIDE SEQUENCE</scope>
    <source>
        <strain evidence="4">S2052</strain>
    </source>
</reference>
<dbReference type="CDD" id="cd03811">
    <property type="entry name" value="GT4_GT28_WabH-like"/>
    <property type="match status" value="1"/>
</dbReference>
<dbReference type="SUPFAM" id="SSF53756">
    <property type="entry name" value="UDP-Glycosyltransferase/glycogen phosphorylase"/>
    <property type="match status" value="1"/>
</dbReference>
<gene>
    <name evidence="3" type="ORF">IX92_07825</name>
    <name evidence="4" type="ORF">TW71_01040</name>
</gene>
<sequence length="400" mass="44706">MKKKILFVHYGNDWIRGSEQCLIDLMEQCSDQGFSVHLWTNNSSLHRYALRNNISSEADAFPLLLGWLAPRFDFLGWGYLVRKACKILQRESIDVVHVNSGAPCQWMVLAARIKQVPMVTQLHSPYPARDRLTLGLHLSPHIISVSEYVASQLKSEGYPREHLSVIHNGLHVSKLNEQQTVETKKVLGINDDDFLYATVGSLIHRKGIDRLIVALRHLNFEYPNTHLLVIGDGPLRNELEKHAKKLYLENRVHFVGEQNNAVGWLKGCDAFVSGARSEAFGLVIAEAAVAKIPVVAPFEGGIPEFVQHGETGILYPNSGVGPLSKAMRVLVDNPDFGRQLASNASEHIGTKFNVSLSSHRIIGVYKKIMVSHQPSVSFWRTFIPLKTYLAKRIAMGGQHG</sequence>
<keyword evidence="5" id="KW-1185">Reference proteome</keyword>
<organism evidence="4">
    <name type="scientific">Vibrio coralliilyticus</name>
    <dbReference type="NCBI Taxonomy" id="190893"/>
    <lineage>
        <taxon>Bacteria</taxon>
        <taxon>Pseudomonadati</taxon>
        <taxon>Pseudomonadota</taxon>
        <taxon>Gammaproteobacteria</taxon>
        <taxon>Vibrionales</taxon>
        <taxon>Vibrionaceae</taxon>
        <taxon>Vibrio</taxon>
    </lineage>
</organism>